<name>A0A5B2TSN1_9FLAO</name>
<dbReference type="RefSeq" id="WP_154919936.1">
    <property type="nucleotide sequence ID" value="NZ_JAZDDF010000004.1"/>
</dbReference>
<dbReference type="PANTHER" id="PTHR11851:SF224">
    <property type="entry name" value="PROCESSING PROTEASE"/>
    <property type="match status" value="1"/>
</dbReference>
<keyword evidence="7" id="KW-1185">Reference proteome</keyword>
<evidence type="ECO:0000313" key="5">
    <source>
        <dbReference type="EMBL" id="MEE1972974.1"/>
    </source>
</evidence>
<evidence type="ECO:0000313" key="6">
    <source>
        <dbReference type="Proteomes" id="UP000323188"/>
    </source>
</evidence>
<keyword evidence="1" id="KW-0732">Signal</keyword>
<feature type="chain" id="PRO_5022715763" evidence="1">
    <location>
        <begin position="20"/>
        <end position="461"/>
    </location>
</feature>
<evidence type="ECO:0000256" key="1">
    <source>
        <dbReference type="SAM" id="SignalP"/>
    </source>
</evidence>
<feature type="domain" description="Peptidase M16 N-terminal" evidence="2">
    <location>
        <begin position="59"/>
        <end position="191"/>
    </location>
</feature>
<organism evidence="4 6">
    <name type="scientific">Maribacter flavus</name>
    <dbReference type="NCBI Taxonomy" id="1658664"/>
    <lineage>
        <taxon>Bacteria</taxon>
        <taxon>Pseudomonadati</taxon>
        <taxon>Bacteroidota</taxon>
        <taxon>Flavobacteriia</taxon>
        <taxon>Flavobacteriales</taxon>
        <taxon>Flavobacteriaceae</taxon>
        <taxon>Maribacter</taxon>
    </lineage>
</organism>
<sequence length="461" mass="51314">MKRSILFIVALTFSMGVWAQEKEMPPKGGEPKNFTLPKKEIVSFDNGLELVMIPYGSIPKATIRFSIKTGNIDENENQVWLSDLLADLLEEGSITKTSKQIADEMAGMGGNLNIGVGLHTSSISSSVLYEFAPEAIKVMADVLRNPKFPESELDRLKDNMKRDLSVQLSRPQAQANRDFYATIYPNHPYGRVYPTDELIDSYTVADIKSFYDNHFGALRTTVYVAGNFNADEVKTAVESALGDWKKGTEAQYNVAEPVTANEIKIIDRPDAPQSTIYYGLPTVGPSDADFVALDVTNSILGGSFASRITSNIREDKGYTYSPYSSLDTNYKSGVWYESADVTTEHTGASLAEIQKEIKRLQDEPPTQEELDGIINYESGIYVLQNSTPNGIIGQLIFLDTHDLDESFLTNKVQNMHAITPEKVQEMTQKYIKPENMTLIVVGDKAKIQDQVMETVQKPLKQ</sequence>
<dbReference type="InterPro" id="IPR011249">
    <property type="entry name" value="Metalloenz_LuxS/M16"/>
</dbReference>
<dbReference type="Gene3D" id="3.30.830.10">
    <property type="entry name" value="Metalloenzyme, LuxS/M16 peptidase-like"/>
    <property type="match status" value="2"/>
</dbReference>
<dbReference type="SUPFAM" id="SSF63411">
    <property type="entry name" value="LuxS/MPP-like metallohydrolase"/>
    <property type="match status" value="2"/>
</dbReference>
<evidence type="ECO:0000259" key="3">
    <source>
        <dbReference type="Pfam" id="PF05193"/>
    </source>
</evidence>
<protein>
    <submittedName>
        <fullName evidence="4">Insulinase family protein</fullName>
    </submittedName>
    <submittedName>
        <fullName evidence="5">Pitrilysin family protein</fullName>
    </submittedName>
</protein>
<feature type="signal peptide" evidence="1">
    <location>
        <begin position="1"/>
        <end position="19"/>
    </location>
</feature>
<comment type="caution">
    <text evidence="4">The sequence shown here is derived from an EMBL/GenBank/DDBJ whole genome shotgun (WGS) entry which is preliminary data.</text>
</comment>
<dbReference type="InterPro" id="IPR007863">
    <property type="entry name" value="Peptidase_M16_C"/>
</dbReference>
<gene>
    <name evidence="4" type="ORF">F0361_15450</name>
    <name evidence="5" type="ORF">V1H85_11000</name>
</gene>
<reference evidence="5 7" key="2">
    <citation type="submission" date="2024-01" db="EMBL/GenBank/DDBJ databases">
        <title>Maribacter spp. originated from different algae showed divergent polysaccharides utilization ability.</title>
        <authorList>
            <person name="Wang H."/>
            <person name="Wu Y."/>
        </authorList>
    </citation>
    <scope>NUCLEOTIDE SEQUENCE [LARGE SCALE GENOMIC DNA]</scope>
    <source>
        <strain evidence="5 7">KPT27_14</strain>
    </source>
</reference>
<dbReference type="PANTHER" id="PTHR11851">
    <property type="entry name" value="METALLOPROTEASE"/>
    <property type="match status" value="1"/>
</dbReference>
<proteinExistence type="predicted"/>
<dbReference type="Proteomes" id="UP001343698">
    <property type="component" value="Unassembled WGS sequence"/>
</dbReference>
<dbReference type="Proteomes" id="UP000323188">
    <property type="component" value="Unassembled WGS sequence"/>
</dbReference>
<dbReference type="EMBL" id="JAZDDF010000004">
    <property type="protein sequence ID" value="MEE1972974.1"/>
    <property type="molecule type" value="Genomic_DNA"/>
</dbReference>
<evidence type="ECO:0000313" key="4">
    <source>
        <dbReference type="EMBL" id="KAA2217344.1"/>
    </source>
</evidence>
<dbReference type="EMBL" id="VUOE01000002">
    <property type="protein sequence ID" value="KAA2217344.1"/>
    <property type="molecule type" value="Genomic_DNA"/>
</dbReference>
<evidence type="ECO:0000259" key="2">
    <source>
        <dbReference type="Pfam" id="PF00675"/>
    </source>
</evidence>
<reference evidence="4 6" key="1">
    <citation type="submission" date="2019-09" db="EMBL/GenBank/DDBJ databases">
        <authorList>
            <person name="Khan S.A."/>
            <person name="Jeon C.O."/>
            <person name="Chun B.H."/>
            <person name="Jeong S.E."/>
        </authorList>
    </citation>
    <scope>NUCLEOTIDE SEQUENCE [LARGE SCALE GENOMIC DNA]</scope>
    <source>
        <strain evidence="4 6">KCTC 42508</strain>
    </source>
</reference>
<dbReference type="GO" id="GO:0046872">
    <property type="term" value="F:metal ion binding"/>
    <property type="evidence" value="ECO:0007669"/>
    <property type="project" value="InterPro"/>
</dbReference>
<accession>A0A5B2TSN1</accession>
<dbReference type="Pfam" id="PF05193">
    <property type="entry name" value="Peptidase_M16_C"/>
    <property type="match status" value="1"/>
</dbReference>
<dbReference type="InterPro" id="IPR050361">
    <property type="entry name" value="MPP/UQCRC_Complex"/>
</dbReference>
<evidence type="ECO:0000313" key="7">
    <source>
        <dbReference type="Proteomes" id="UP001343698"/>
    </source>
</evidence>
<dbReference type="InterPro" id="IPR011765">
    <property type="entry name" value="Pept_M16_N"/>
</dbReference>
<feature type="domain" description="Peptidase M16 C-terminal" evidence="3">
    <location>
        <begin position="203"/>
        <end position="375"/>
    </location>
</feature>
<dbReference type="AlphaFoldDB" id="A0A5B2TSN1"/>
<dbReference type="Pfam" id="PF00675">
    <property type="entry name" value="Peptidase_M16"/>
    <property type="match status" value="1"/>
</dbReference>